<name>A0A4D7JH18_9BACT</name>
<reference evidence="2 3" key="1">
    <citation type="submission" date="2018-04" db="EMBL/GenBank/DDBJ databases">
        <title>Complete genome uncultured novel isolate.</title>
        <authorList>
            <person name="Merlino G."/>
        </authorList>
    </citation>
    <scope>NUCLEOTIDE SEQUENCE [LARGE SCALE GENOMIC DNA]</scope>
    <source>
        <strain evidence="3">R1DC9</strain>
    </source>
</reference>
<dbReference type="OrthoDB" id="868831at2"/>
<proteinExistence type="predicted"/>
<protein>
    <recommendedName>
        <fullName evidence="1">Secretion system C-terminal sorting domain-containing protein</fullName>
    </recommendedName>
</protein>
<dbReference type="Proteomes" id="UP000298616">
    <property type="component" value="Chromosome"/>
</dbReference>
<evidence type="ECO:0000313" key="3">
    <source>
        <dbReference type="Proteomes" id="UP000298616"/>
    </source>
</evidence>
<gene>
    <name evidence="2" type="ORF">DCC35_06200</name>
</gene>
<sequence>MVTTSDVIVYISDMIRFNSVRMKHFYFLFIFLFAFQAQSQTCIFQGTAPKAKDRTDWDVASNWSCGFVPNGSQAINDIVIAADVVLGNNTIYDFTSTSIASITIQSGSTLTFGANSQIILPSGAEIIVENGGTIDAGNNSSGTLIEIGGNGVWGRQCEANGCTNDQLAGPLTVDENSSPGQLPVELIYFTGEIVDGIVELEWSTASEENFNFFTVERSLDGVEFTALGNVLGKGGDQINYYSYSDDYNVQDITYYRLKATDYDGFIEYHPITAVYPSTQSSNEEVAVYPNPLTKLDDELVIDLKDNKLANNASVRIFSTSGKLVFEQDLMNKVTVFNDLDLESGLYVAKIQHVKGQYTLKLVVE</sequence>
<evidence type="ECO:0000259" key="1">
    <source>
        <dbReference type="Pfam" id="PF18962"/>
    </source>
</evidence>
<dbReference type="Pfam" id="PF18962">
    <property type="entry name" value="Por_Secre_tail"/>
    <property type="match status" value="1"/>
</dbReference>
<organism evidence="2 3">
    <name type="scientific">Mangrovivirga cuniculi</name>
    <dbReference type="NCBI Taxonomy" id="2715131"/>
    <lineage>
        <taxon>Bacteria</taxon>
        <taxon>Pseudomonadati</taxon>
        <taxon>Bacteroidota</taxon>
        <taxon>Cytophagia</taxon>
        <taxon>Cytophagales</taxon>
        <taxon>Mangrovivirgaceae</taxon>
        <taxon>Mangrovivirga</taxon>
    </lineage>
</organism>
<feature type="domain" description="Secretion system C-terminal sorting" evidence="1">
    <location>
        <begin position="287"/>
        <end position="363"/>
    </location>
</feature>
<dbReference type="KEGG" id="fpf:DCC35_06200"/>
<keyword evidence="3" id="KW-1185">Reference proteome</keyword>
<accession>A0A4D7JH18</accession>
<dbReference type="AlphaFoldDB" id="A0A4D7JH18"/>
<dbReference type="InterPro" id="IPR026444">
    <property type="entry name" value="Secre_tail"/>
</dbReference>
<evidence type="ECO:0000313" key="2">
    <source>
        <dbReference type="EMBL" id="QCK14363.1"/>
    </source>
</evidence>
<dbReference type="NCBIfam" id="TIGR04183">
    <property type="entry name" value="Por_Secre_tail"/>
    <property type="match status" value="1"/>
</dbReference>
<dbReference type="EMBL" id="CP028923">
    <property type="protein sequence ID" value="QCK14363.1"/>
    <property type="molecule type" value="Genomic_DNA"/>
</dbReference>